<name>A0AAW2LCH3_SESRA</name>
<evidence type="ECO:0000259" key="4">
    <source>
        <dbReference type="Pfam" id="PF12776"/>
    </source>
</evidence>
<dbReference type="AlphaFoldDB" id="A0AAW2LCH3"/>
<evidence type="ECO:0000256" key="2">
    <source>
        <dbReference type="ARBA" id="ARBA00022723"/>
    </source>
</evidence>
<dbReference type="PANTHER" id="PTHR46250:SF15">
    <property type="entry name" value="OS01G0523800 PROTEIN"/>
    <property type="match status" value="1"/>
</dbReference>
<protein>
    <recommendedName>
        <fullName evidence="7">Myb/SANT-like domain-containing protein</fullName>
    </recommendedName>
</protein>
<evidence type="ECO:0000259" key="5">
    <source>
        <dbReference type="Pfam" id="PF13359"/>
    </source>
</evidence>
<gene>
    <name evidence="6" type="ORF">Sradi_5422800</name>
</gene>
<dbReference type="PANTHER" id="PTHR46250">
    <property type="entry name" value="MYB/SANT-LIKE DNA-BINDING DOMAIN PROTEIN-RELATED"/>
    <property type="match status" value="1"/>
</dbReference>
<dbReference type="InterPro" id="IPR027806">
    <property type="entry name" value="HARBI1_dom"/>
</dbReference>
<reference evidence="6" key="2">
    <citation type="journal article" date="2024" name="Plant">
        <title>Genomic evolution and insights into agronomic trait innovations of Sesamum species.</title>
        <authorList>
            <person name="Miao H."/>
            <person name="Wang L."/>
            <person name="Qu L."/>
            <person name="Liu H."/>
            <person name="Sun Y."/>
            <person name="Le M."/>
            <person name="Wang Q."/>
            <person name="Wei S."/>
            <person name="Zheng Y."/>
            <person name="Lin W."/>
            <person name="Duan Y."/>
            <person name="Cao H."/>
            <person name="Xiong S."/>
            <person name="Wang X."/>
            <person name="Wei L."/>
            <person name="Li C."/>
            <person name="Ma Q."/>
            <person name="Ju M."/>
            <person name="Zhao R."/>
            <person name="Li G."/>
            <person name="Mu C."/>
            <person name="Tian Q."/>
            <person name="Mei H."/>
            <person name="Zhang T."/>
            <person name="Gao T."/>
            <person name="Zhang H."/>
        </authorList>
    </citation>
    <scope>NUCLEOTIDE SEQUENCE</scope>
    <source>
        <strain evidence="6">G02</strain>
    </source>
</reference>
<feature type="region of interest" description="Disordered" evidence="3">
    <location>
        <begin position="414"/>
        <end position="443"/>
    </location>
</feature>
<dbReference type="InterPro" id="IPR024752">
    <property type="entry name" value="Myb/SANT-like_dom"/>
</dbReference>
<evidence type="ECO:0000313" key="6">
    <source>
        <dbReference type="EMBL" id="KAL0315446.1"/>
    </source>
</evidence>
<dbReference type="EMBL" id="JACGWJ010000025">
    <property type="protein sequence ID" value="KAL0315446.1"/>
    <property type="molecule type" value="Genomic_DNA"/>
</dbReference>
<reference evidence="6" key="1">
    <citation type="submission" date="2020-06" db="EMBL/GenBank/DDBJ databases">
        <authorList>
            <person name="Li T."/>
            <person name="Hu X."/>
            <person name="Zhang T."/>
            <person name="Song X."/>
            <person name="Zhang H."/>
            <person name="Dai N."/>
            <person name="Sheng W."/>
            <person name="Hou X."/>
            <person name="Wei L."/>
        </authorList>
    </citation>
    <scope>NUCLEOTIDE SEQUENCE</scope>
    <source>
        <strain evidence="6">G02</strain>
        <tissue evidence="6">Leaf</tissue>
    </source>
</reference>
<evidence type="ECO:0000256" key="3">
    <source>
        <dbReference type="SAM" id="MobiDB-lite"/>
    </source>
</evidence>
<comment type="caution">
    <text evidence="6">The sequence shown here is derived from an EMBL/GenBank/DDBJ whole genome shotgun (WGS) entry which is preliminary data.</text>
</comment>
<proteinExistence type="predicted"/>
<dbReference type="Pfam" id="PF13359">
    <property type="entry name" value="DDE_Tnp_4"/>
    <property type="match status" value="1"/>
</dbReference>
<accession>A0AAW2LCH3</accession>
<feature type="compositionally biased region" description="Polar residues" evidence="3">
    <location>
        <begin position="417"/>
        <end position="431"/>
    </location>
</feature>
<comment type="cofactor">
    <cofactor evidence="1">
        <name>a divalent metal cation</name>
        <dbReference type="ChEBI" id="CHEBI:60240"/>
    </cofactor>
</comment>
<keyword evidence="2" id="KW-0479">Metal-binding</keyword>
<sequence>MCHFNFSATIFEAFTSFCIPQNSGFLPCLRLYFPSNNLNSRRFVDAILGSRFTIGDRRTVAPSGASSLHIGISWKGCLGALDGTHIEVRVPDSDKGRYRNRKGQISTNVLGLCNIEGMFTYVLSGWEGSAADGRVLRDAVHRPAGVIVPTGNYYLCDNGYGNVEGFLTPYRGVRYHLKEWDRGNGGPQCPRELFNLRHASAPCDRTNMNLFDEEGTSKPRGCRAKADKGNTRRTWTQREEEVLVNALRTIVTTGWKCENGFRARYLNQLEAIMCKQLPNNDIRAEPHINSKIHVWKKHYGTLMCMMGKSGFGWDDSKSMITVDSQDVWDEYCKIDASARTMQYNSWPFFPAWREIFGKDRAIGEVIVEAHPKGNEADTVADTETHGYYVPTAEWCPGVGYVGNDSGALGDIHENVDRNVTSTASQKKPTSSGRKRKKINTHTGDGLTDAVNTFCDAANQRLSEISKKLFVDYEEVEKRSAVFAAVGSIPGIDLNEQILISDRLVENPKKMDLFFSLPDDARARMVALMLSGKV</sequence>
<dbReference type="Pfam" id="PF12776">
    <property type="entry name" value="Myb_DNA-bind_3"/>
    <property type="match status" value="1"/>
</dbReference>
<dbReference type="GO" id="GO:0046872">
    <property type="term" value="F:metal ion binding"/>
    <property type="evidence" value="ECO:0007669"/>
    <property type="project" value="UniProtKB-KW"/>
</dbReference>
<organism evidence="6">
    <name type="scientific">Sesamum radiatum</name>
    <name type="common">Black benniseed</name>
    <dbReference type="NCBI Taxonomy" id="300843"/>
    <lineage>
        <taxon>Eukaryota</taxon>
        <taxon>Viridiplantae</taxon>
        <taxon>Streptophyta</taxon>
        <taxon>Embryophyta</taxon>
        <taxon>Tracheophyta</taxon>
        <taxon>Spermatophyta</taxon>
        <taxon>Magnoliopsida</taxon>
        <taxon>eudicotyledons</taxon>
        <taxon>Gunneridae</taxon>
        <taxon>Pentapetalae</taxon>
        <taxon>asterids</taxon>
        <taxon>lamiids</taxon>
        <taxon>Lamiales</taxon>
        <taxon>Pedaliaceae</taxon>
        <taxon>Sesamum</taxon>
    </lineage>
</organism>
<feature type="domain" description="DDE Tnp4" evidence="5">
    <location>
        <begin position="81"/>
        <end position="199"/>
    </location>
</feature>
<feature type="domain" description="Myb/SANT-like" evidence="4">
    <location>
        <begin position="234"/>
        <end position="331"/>
    </location>
</feature>
<evidence type="ECO:0008006" key="7">
    <source>
        <dbReference type="Google" id="ProtNLM"/>
    </source>
</evidence>
<evidence type="ECO:0000256" key="1">
    <source>
        <dbReference type="ARBA" id="ARBA00001968"/>
    </source>
</evidence>